<evidence type="ECO:0000313" key="4">
    <source>
        <dbReference type="EMBL" id="QKJ31624.1"/>
    </source>
</evidence>
<keyword evidence="5" id="KW-1185">Reference proteome</keyword>
<evidence type="ECO:0000259" key="3">
    <source>
        <dbReference type="PROSITE" id="PS51782"/>
    </source>
</evidence>
<proteinExistence type="inferred from homology"/>
<dbReference type="EMBL" id="CP054139">
    <property type="protein sequence ID" value="QKJ31624.1"/>
    <property type="molecule type" value="Genomic_DNA"/>
</dbReference>
<dbReference type="SUPFAM" id="SSF54106">
    <property type="entry name" value="LysM domain"/>
    <property type="match status" value="2"/>
</dbReference>
<organism evidence="4 5">
    <name type="scientific">Mucilaginibacter mali</name>
    <dbReference type="NCBI Taxonomy" id="2740462"/>
    <lineage>
        <taxon>Bacteria</taxon>
        <taxon>Pseudomonadati</taxon>
        <taxon>Bacteroidota</taxon>
        <taxon>Sphingobacteriia</taxon>
        <taxon>Sphingobacteriales</taxon>
        <taxon>Sphingobacteriaceae</taxon>
        <taxon>Mucilaginibacter</taxon>
    </lineage>
</organism>
<dbReference type="CDD" id="cd00118">
    <property type="entry name" value="LysM"/>
    <property type="match status" value="2"/>
</dbReference>
<reference evidence="4 5" key="1">
    <citation type="submission" date="2020-05" db="EMBL/GenBank/DDBJ databases">
        <title>Mucilaginibacter mali sp. nov.</title>
        <authorList>
            <person name="Kim H.S."/>
            <person name="Lee K.C."/>
            <person name="Suh M.K."/>
            <person name="Kim J.-S."/>
            <person name="Han K.-I."/>
            <person name="Eom M.K."/>
            <person name="Shin Y.K."/>
            <person name="Lee J.-S."/>
        </authorList>
    </citation>
    <scope>NUCLEOTIDE SEQUENCE [LARGE SCALE GENOMIC DNA]</scope>
    <source>
        <strain evidence="4 5">G2-14</strain>
    </source>
</reference>
<dbReference type="InterPro" id="IPR036779">
    <property type="entry name" value="LysM_dom_sf"/>
</dbReference>
<dbReference type="Gene3D" id="3.10.350.10">
    <property type="entry name" value="LysM domain"/>
    <property type="match status" value="2"/>
</dbReference>
<dbReference type="CDD" id="cd16894">
    <property type="entry name" value="MltD-like"/>
    <property type="match status" value="1"/>
</dbReference>
<feature type="chain" id="PRO_5028895621" evidence="2">
    <location>
        <begin position="20"/>
        <end position="456"/>
    </location>
</feature>
<comment type="similarity">
    <text evidence="1">Belongs to the transglycosylase Slt family.</text>
</comment>
<dbReference type="SUPFAM" id="SSF53955">
    <property type="entry name" value="Lysozyme-like"/>
    <property type="match status" value="1"/>
</dbReference>
<feature type="domain" description="LysM" evidence="3">
    <location>
        <begin position="410"/>
        <end position="453"/>
    </location>
</feature>
<dbReference type="InterPro" id="IPR008258">
    <property type="entry name" value="Transglycosylase_SLT_dom_1"/>
</dbReference>
<gene>
    <name evidence="4" type="ORF">HQ865_18250</name>
</gene>
<name>A0A7D4QDG1_9SPHI</name>
<dbReference type="PANTHER" id="PTHR37423:SF2">
    <property type="entry name" value="MEMBRANE-BOUND LYTIC MUREIN TRANSGLYCOSYLASE C"/>
    <property type="match status" value="1"/>
</dbReference>
<feature type="signal peptide" evidence="2">
    <location>
        <begin position="1"/>
        <end position="19"/>
    </location>
</feature>
<dbReference type="AlphaFoldDB" id="A0A7D4QDG1"/>
<dbReference type="Pfam" id="PF01464">
    <property type="entry name" value="SLT"/>
    <property type="match status" value="1"/>
</dbReference>
<feature type="domain" description="LysM" evidence="3">
    <location>
        <begin position="349"/>
        <end position="392"/>
    </location>
</feature>
<evidence type="ECO:0000256" key="1">
    <source>
        <dbReference type="ARBA" id="ARBA00007734"/>
    </source>
</evidence>
<dbReference type="InterPro" id="IPR018392">
    <property type="entry name" value="LysM"/>
</dbReference>
<dbReference type="InterPro" id="IPR023346">
    <property type="entry name" value="Lysozyme-like_dom_sf"/>
</dbReference>
<dbReference type="Proteomes" id="UP000505355">
    <property type="component" value="Chromosome"/>
</dbReference>
<sequence length="456" mass="50298">MKRLFTFVICLTLSHLALASGKNLTLKADSDNLPKKRDTLFMPVVAPVVYSPYQAMFKRRLDSIQHEVPLNYNEFVQSYIDIYTAPGRKSDIGRMLGLAKYYFPIYEKAFREAGIPEEIKFLSIVESALNPTAVSRVGATGPWQFMANTGKAYGLNINSDVDERCDPIKASYAAAAYLKEAYLEFGDWLLAIASYNCGTSSVERAIDKAGATDFWAIRQYLPAETRGYVPAYIAVSYVMNYFSKHAIIPQGNIIGKTDTVIINRAVSLSNIARLLEVDSRDIFLLNPSYKRGVISASATAPRRLIIPQVHPGKFSALYDALNSDAPIALPPVLNTDTEKPARIAAKRPAYHIIKKGETLADIADDAGVEVQDLKAWNNLHSNKAVIGKKLRLSENTGNDDAPAKPTKKYLTYTVKKGDTLSGLAEKFEASVDSIKELNGLKKNSLQPGMTLKISKV</sequence>
<dbReference type="Gene3D" id="1.10.530.10">
    <property type="match status" value="1"/>
</dbReference>
<dbReference type="Pfam" id="PF01476">
    <property type="entry name" value="LysM"/>
    <property type="match status" value="2"/>
</dbReference>
<accession>A0A7D4QDG1</accession>
<dbReference type="PANTHER" id="PTHR37423">
    <property type="entry name" value="SOLUBLE LYTIC MUREIN TRANSGLYCOSYLASE-RELATED"/>
    <property type="match status" value="1"/>
</dbReference>
<protein>
    <submittedName>
        <fullName evidence="4">LysM peptidoglycan-binding domain-containing protein</fullName>
    </submittedName>
</protein>
<evidence type="ECO:0000256" key="2">
    <source>
        <dbReference type="SAM" id="SignalP"/>
    </source>
</evidence>
<dbReference type="KEGG" id="mmab:HQ865_18250"/>
<dbReference type="RefSeq" id="WP_173416283.1">
    <property type="nucleotide sequence ID" value="NZ_CP054139.1"/>
</dbReference>
<evidence type="ECO:0000313" key="5">
    <source>
        <dbReference type="Proteomes" id="UP000505355"/>
    </source>
</evidence>
<keyword evidence="2" id="KW-0732">Signal</keyword>
<dbReference type="SMART" id="SM00257">
    <property type="entry name" value="LysM"/>
    <property type="match status" value="2"/>
</dbReference>
<dbReference type="PROSITE" id="PS51782">
    <property type="entry name" value="LYSM"/>
    <property type="match status" value="2"/>
</dbReference>